<sequence>MITSVETSVLRQGRTICGARAAQCIRLARGDCCWQASAQPQGGVFADSFQHRFIRPSDSRNIMVVVFQRYRFFSAYARNRMLAATATHGLTLHALRHFTVETCRPCFFACVKVENGSSSSVLW</sequence>
<evidence type="ECO:0000313" key="2">
    <source>
        <dbReference type="Proteomes" id="UP000053989"/>
    </source>
</evidence>
<reference evidence="2" key="2">
    <citation type="submission" date="2015-01" db="EMBL/GenBank/DDBJ databases">
        <title>Evolutionary Origins and Diversification of the Mycorrhizal Mutualists.</title>
        <authorList>
            <consortium name="DOE Joint Genome Institute"/>
            <consortium name="Mycorrhizal Genomics Consortium"/>
            <person name="Kohler A."/>
            <person name="Kuo A."/>
            <person name="Nagy L.G."/>
            <person name="Floudas D."/>
            <person name="Copeland A."/>
            <person name="Barry K.W."/>
            <person name="Cichocki N."/>
            <person name="Veneault-Fourrey C."/>
            <person name="LaButti K."/>
            <person name="Lindquist E.A."/>
            <person name="Lipzen A."/>
            <person name="Lundell T."/>
            <person name="Morin E."/>
            <person name="Murat C."/>
            <person name="Riley R."/>
            <person name="Ohm R."/>
            <person name="Sun H."/>
            <person name="Tunlid A."/>
            <person name="Henrissat B."/>
            <person name="Grigoriev I.V."/>
            <person name="Hibbett D.S."/>
            <person name="Martin F."/>
        </authorList>
    </citation>
    <scope>NUCLEOTIDE SEQUENCE [LARGE SCALE GENOMIC DNA]</scope>
    <source>
        <strain evidence="2">Foug A</strain>
    </source>
</reference>
<gene>
    <name evidence="1" type="ORF">SCLCIDRAFT_1212287</name>
</gene>
<keyword evidence="2" id="KW-1185">Reference proteome</keyword>
<accession>A0A0C3DYB5</accession>
<reference evidence="1 2" key="1">
    <citation type="submission" date="2014-04" db="EMBL/GenBank/DDBJ databases">
        <authorList>
            <consortium name="DOE Joint Genome Institute"/>
            <person name="Kuo A."/>
            <person name="Kohler A."/>
            <person name="Nagy L.G."/>
            <person name="Floudas D."/>
            <person name="Copeland A."/>
            <person name="Barry K.W."/>
            <person name="Cichocki N."/>
            <person name="Veneault-Fourrey C."/>
            <person name="LaButti K."/>
            <person name="Lindquist E.A."/>
            <person name="Lipzen A."/>
            <person name="Lundell T."/>
            <person name="Morin E."/>
            <person name="Murat C."/>
            <person name="Sun H."/>
            <person name="Tunlid A."/>
            <person name="Henrissat B."/>
            <person name="Grigoriev I.V."/>
            <person name="Hibbett D.S."/>
            <person name="Martin F."/>
            <person name="Nordberg H.P."/>
            <person name="Cantor M.N."/>
            <person name="Hua S.X."/>
        </authorList>
    </citation>
    <scope>NUCLEOTIDE SEQUENCE [LARGE SCALE GENOMIC DNA]</scope>
    <source>
        <strain evidence="1 2">Foug A</strain>
    </source>
</reference>
<dbReference type="AlphaFoldDB" id="A0A0C3DYB5"/>
<dbReference type="HOGENOM" id="CLU_2016557_0_0_1"/>
<protein>
    <submittedName>
        <fullName evidence="1">Uncharacterized protein</fullName>
    </submittedName>
</protein>
<organism evidence="1 2">
    <name type="scientific">Scleroderma citrinum Foug A</name>
    <dbReference type="NCBI Taxonomy" id="1036808"/>
    <lineage>
        <taxon>Eukaryota</taxon>
        <taxon>Fungi</taxon>
        <taxon>Dikarya</taxon>
        <taxon>Basidiomycota</taxon>
        <taxon>Agaricomycotina</taxon>
        <taxon>Agaricomycetes</taxon>
        <taxon>Agaricomycetidae</taxon>
        <taxon>Boletales</taxon>
        <taxon>Sclerodermatineae</taxon>
        <taxon>Sclerodermataceae</taxon>
        <taxon>Scleroderma</taxon>
    </lineage>
</organism>
<evidence type="ECO:0000313" key="1">
    <source>
        <dbReference type="EMBL" id="KIM65545.1"/>
    </source>
</evidence>
<dbReference type="Proteomes" id="UP000053989">
    <property type="component" value="Unassembled WGS sequence"/>
</dbReference>
<name>A0A0C3DYB5_9AGAM</name>
<dbReference type="InParanoid" id="A0A0C3DYB5"/>
<proteinExistence type="predicted"/>
<dbReference type="EMBL" id="KN822022">
    <property type="protein sequence ID" value="KIM65545.1"/>
    <property type="molecule type" value="Genomic_DNA"/>
</dbReference>